<dbReference type="GO" id="GO:0008483">
    <property type="term" value="F:transaminase activity"/>
    <property type="evidence" value="ECO:0007669"/>
    <property type="project" value="UniProtKB-KW"/>
</dbReference>
<evidence type="ECO:0000313" key="7">
    <source>
        <dbReference type="Proteomes" id="UP000677152"/>
    </source>
</evidence>
<gene>
    <name evidence="6" type="ORF">KCV87_01160</name>
</gene>
<evidence type="ECO:0000256" key="4">
    <source>
        <dbReference type="PIRSR" id="PIRSR000390-2"/>
    </source>
</evidence>
<reference evidence="6" key="1">
    <citation type="submission" date="2021-04" db="EMBL/GenBank/DDBJ databases">
        <title>Genomic sequence of Actinosynnema pretiosum subsp. pretiosum ATCC 31280 (C-14919).</title>
        <authorList>
            <person name="Bai L."/>
            <person name="Wang X."/>
            <person name="Xiao Y."/>
        </authorList>
    </citation>
    <scope>NUCLEOTIDE SEQUENCE</scope>
    <source>
        <strain evidence="6">ATCC 31280</strain>
    </source>
</reference>
<dbReference type="Gene3D" id="3.40.640.10">
    <property type="entry name" value="Type I PLP-dependent aspartate aminotransferase-like (Major domain)"/>
    <property type="match status" value="1"/>
</dbReference>
<dbReference type="PANTHER" id="PTHR30244:SF36">
    <property type="entry name" value="3-OXO-GLUCOSE-6-PHOSPHATE:GLUTAMATE AMINOTRANSFERASE"/>
    <property type="match status" value="1"/>
</dbReference>
<dbReference type="InterPro" id="IPR000653">
    <property type="entry name" value="DegT/StrS_aminotransferase"/>
</dbReference>
<dbReference type="Proteomes" id="UP000677152">
    <property type="component" value="Chromosome"/>
</dbReference>
<sequence length="378" mass="41109">MTTTATIPFFPTDLFDDEREVLLELLHEVATDPEQKFILGWRTAALERAIRDSVGAADAVACGSGTSALVLVLKAFGVGPGDEVVVPAYGCAPLAAAPVLLGATPVFADVDPRTLVVDPAEVESLITERTRAVMPAHMFSTMADMPALRRIATTAGVRLLEDSAVAQGGVLGGRAAGTWGDAGVYSFVQVKTFGMPGEGGMVVTGDPALGRAVRVLRNHGQDGVRRFVHHTVGWNSRFDEVMAAFQLHRLPGFPERLERRARIGDYYAERFAHLAPLGITPPPPGRDGRCFYVYSLLAERRDELRDHLLANGVGCHAYYPAPLPHQPAFAPHADRRRDWPNARRGCERSLAIPINPRLTDAQVEHVADQVCRFAERPR</sequence>
<proteinExistence type="inferred from homology"/>
<keyword evidence="1 4" id="KW-0663">Pyridoxal phosphate</keyword>
<dbReference type="EMBL" id="CP073249">
    <property type="protein sequence ID" value="QUF04782.1"/>
    <property type="molecule type" value="Genomic_DNA"/>
</dbReference>
<dbReference type="InterPro" id="IPR015424">
    <property type="entry name" value="PyrdxlP-dep_Trfase"/>
</dbReference>
<evidence type="ECO:0000256" key="1">
    <source>
        <dbReference type="ARBA" id="ARBA00022898"/>
    </source>
</evidence>
<dbReference type="GO" id="GO:0000271">
    <property type="term" value="P:polysaccharide biosynthetic process"/>
    <property type="evidence" value="ECO:0007669"/>
    <property type="project" value="TreeGrafter"/>
</dbReference>
<dbReference type="InterPro" id="IPR015422">
    <property type="entry name" value="PyrdxlP-dep_Trfase_small"/>
</dbReference>
<evidence type="ECO:0000256" key="3">
    <source>
        <dbReference type="PIRSR" id="PIRSR000390-1"/>
    </source>
</evidence>
<accession>A0AA45L7P7</accession>
<dbReference type="Gene3D" id="3.90.1150.10">
    <property type="entry name" value="Aspartate Aminotransferase, domain 1"/>
    <property type="match status" value="1"/>
</dbReference>
<comment type="similarity">
    <text evidence="2 5">Belongs to the DegT/DnrJ/EryC1 family.</text>
</comment>
<evidence type="ECO:0000256" key="2">
    <source>
        <dbReference type="ARBA" id="ARBA00037999"/>
    </source>
</evidence>
<organism evidence="6 7">
    <name type="scientific">Actinosynnema pretiosum subsp. pretiosum</name>
    <dbReference type="NCBI Taxonomy" id="103721"/>
    <lineage>
        <taxon>Bacteria</taxon>
        <taxon>Bacillati</taxon>
        <taxon>Actinomycetota</taxon>
        <taxon>Actinomycetes</taxon>
        <taxon>Pseudonocardiales</taxon>
        <taxon>Pseudonocardiaceae</taxon>
        <taxon>Actinosynnema</taxon>
    </lineage>
</organism>
<dbReference type="AlphaFoldDB" id="A0AA45L7P7"/>
<dbReference type="SUPFAM" id="SSF53383">
    <property type="entry name" value="PLP-dependent transferases"/>
    <property type="match status" value="1"/>
</dbReference>
<dbReference type="CDD" id="cd00616">
    <property type="entry name" value="AHBA_syn"/>
    <property type="match status" value="1"/>
</dbReference>
<keyword evidence="6" id="KW-0032">Aminotransferase</keyword>
<dbReference type="PIRSF" id="PIRSF000390">
    <property type="entry name" value="PLP_StrS"/>
    <property type="match status" value="1"/>
</dbReference>
<feature type="modified residue" description="N6-(pyridoxal phosphate)lysine" evidence="4">
    <location>
        <position position="191"/>
    </location>
</feature>
<name>A0AA45L7P7_9PSEU</name>
<dbReference type="InterPro" id="IPR015421">
    <property type="entry name" value="PyrdxlP-dep_Trfase_major"/>
</dbReference>
<dbReference type="GO" id="GO:0030170">
    <property type="term" value="F:pyridoxal phosphate binding"/>
    <property type="evidence" value="ECO:0007669"/>
    <property type="project" value="TreeGrafter"/>
</dbReference>
<feature type="active site" description="Proton acceptor" evidence="3">
    <location>
        <position position="191"/>
    </location>
</feature>
<keyword evidence="6" id="KW-0808">Transferase</keyword>
<dbReference type="Pfam" id="PF01041">
    <property type="entry name" value="DegT_DnrJ_EryC1"/>
    <property type="match status" value="1"/>
</dbReference>
<protein>
    <submittedName>
        <fullName evidence="6">DegT/DnrJ/EryC1/StrS family aminotransferase</fullName>
    </submittedName>
</protein>
<dbReference type="PANTHER" id="PTHR30244">
    <property type="entry name" value="TRANSAMINASE"/>
    <property type="match status" value="1"/>
</dbReference>
<evidence type="ECO:0000256" key="5">
    <source>
        <dbReference type="RuleBase" id="RU004508"/>
    </source>
</evidence>
<evidence type="ECO:0000313" key="6">
    <source>
        <dbReference type="EMBL" id="QUF04782.1"/>
    </source>
</evidence>